<proteinExistence type="evidence at transcript level"/>
<evidence type="ECO:0000313" key="1">
    <source>
        <dbReference type="EMBL" id="ADE76441.1"/>
    </source>
</evidence>
<protein>
    <submittedName>
        <fullName evidence="1">Uncharacterized protein</fullName>
    </submittedName>
</protein>
<sequence>MTGSSSSKSGLTLRVPCGGLIRSLSPTPVLHSQVLKIREEEQHVGNNMIGEGKIAPRDRMAIWHLTSQMKDAFVGTSSRPAIPSPLGIKDRAQALSVNI</sequence>
<dbReference type="EMBL" id="BT123100">
    <property type="protein sequence ID" value="ADE76441.1"/>
    <property type="molecule type" value="mRNA"/>
</dbReference>
<dbReference type="AlphaFoldDB" id="D5AA72"/>
<name>D5AA72_PICSI</name>
<accession>D5AA72</accession>
<reference evidence="1" key="1">
    <citation type="submission" date="2010-04" db="EMBL/GenBank/DDBJ databases">
        <authorList>
            <person name="Reid K.E."/>
            <person name="Liao N."/>
            <person name="Chan S."/>
            <person name="Docking R."/>
            <person name="Taylor G."/>
            <person name="Moore R."/>
            <person name="Mayo M."/>
            <person name="Munro S."/>
            <person name="King J."/>
            <person name="Yanchuk A."/>
            <person name="Holt R."/>
            <person name="Jones S."/>
            <person name="Marra M."/>
            <person name="Ritland C.E."/>
            <person name="Ritland K."/>
            <person name="Bohlmann J."/>
        </authorList>
    </citation>
    <scope>NUCLEOTIDE SEQUENCE</scope>
    <source>
        <tissue evidence="1">Bud</tissue>
    </source>
</reference>
<organism evidence="1">
    <name type="scientific">Picea sitchensis</name>
    <name type="common">Sitka spruce</name>
    <name type="synonym">Pinus sitchensis</name>
    <dbReference type="NCBI Taxonomy" id="3332"/>
    <lineage>
        <taxon>Eukaryota</taxon>
        <taxon>Viridiplantae</taxon>
        <taxon>Streptophyta</taxon>
        <taxon>Embryophyta</taxon>
        <taxon>Tracheophyta</taxon>
        <taxon>Spermatophyta</taxon>
        <taxon>Pinopsida</taxon>
        <taxon>Pinidae</taxon>
        <taxon>Conifers I</taxon>
        <taxon>Pinales</taxon>
        <taxon>Pinaceae</taxon>
        <taxon>Picea</taxon>
    </lineage>
</organism>